<dbReference type="InterPro" id="IPR000595">
    <property type="entry name" value="cNMP-bd_dom"/>
</dbReference>
<evidence type="ECO:0000313" key="9">
    <source>
        <dbReference type="Proteomes" id="UP000275137"/>
    </source>
</evidence>
<dbReference type="AlphaFoldDB" id="A0A3N0UV31"/>
<dbReference type="RefSeq" id="WP_123238199.1">
    <property type="nucleotide sequence ID" value="NZ_RJVP01000008.1"/>
</dbReference>
<dbReference type="EMBL" id="RJVP01000008">
    <property type="protein sequence ID" value="ROH84084.1"/>
    <property type="molecule type" value="Genomic_DNA"/>
</dbReference>
<dbReference type="GO" id="GO:0005886">
    <property type="term" value="C:plasma membrane"/>
    <property type="evidence" value="ECO:0007669"/>
    <property type="project" value="UniProtKB-SubCell"/>
</dbReference>
<keyword evidence="4 6" id="KW-1133">Transmembrane helix</keyword>
<comment type="caution">
    <text evidence="8">The sequence shown here is derived from an EMBL/GenBank/DDBJ whole genome shotgun (WGS) entry which is preliminary data.</text>
</comment>
<protein>
    <submittedName>
        <fullName evidence="8">Cyclic nucleotide-binding protein</fullName>
    </submittedName>
</protein>
<evidence type="ECO:0000256" key="2">
    <source>
        <dbReference type="ARBA" id="ARBA00022475"/>
    </source>
</evidence>
<sequence>MPEILRTLQRLIHHPTITRSRDAYASKRYSTPLFILFETLNAFRMHNGFSISASLAFYAMFAMIPLVLLMFFMLSHLIVSSDYAIIKLAILTSNLLPQLSNRIMIEVYNVSSHQAAWGLFGILALLWIVTPLAAALRSAFYTMASMVEVPSFLKRKFKDILAVLGILLLLFAFTAAGLMLEKVLHFLHPNATYFRALNSASSLVLTTLLVAVFYRLFFPAAVALQHILFSALVTACLWVAMQPAFSLFLSINPSYGAVFGGMKTIFISIAWLYYTFAVFLLGTELIATLRRKDVLLLRGLFAGIPNTDRHYLQALLQQYGKTLQAGDYVFRRGDPGGDLYYLISGEVLLESEKRRLVVAGDYFGEMAMLAEAPRLSDAYVQSPQAELIIISESTFETLLLTDPQLAMLFLKGLARRLREQISHHNLAENALT</sequence>
<accession>A0A3N0UV31</accession>
<keyword evidence="3 6" id="KW-0812">Transmembrane</keyword>
<evidence type="ECO:0000256" key="1">
    <source>
        <dbReference type="ARBA" id="ARBA00004651"/>
    </source>
</evidence>
<dbReference type="Proteomes" id="UP000275137">
    <property type="component" value="Unassembled WGS sequence"/>
</dbReference>
<dbReference type="Pfam" id="PF00027">
    <property type="entry name" value="cNMP_binding"/>
    <property type="match status" value="1"/>
</dbReference>
<feature type="transmembrane region" description="Helical" evidence="6">
    <location>
        <begin position="226"/>
        <end position="245"/>
    </location>
</feature>
<dbReference type="PANTHER" id="PTHR30213">
    <property type="entry name" value="INNER MEMBRANE PROTEIN YHJD"/>
    <property type="match status" value="1"/>
</dbReference>
<feature type="transmembrane region" description="Helical" evidence="6">
    <location>
        <begin position="55"/>
        <end position="79"/>
    </location>
</feature>
<dbReference type="InterPro" id="IPR014710">
    <property type="entry name" value="RmlC-like_jellyroll"/>
</dbReference>
<gene>
    <name evidence="8" type="ORF">ED236_11850</name>
</gene>
<reference evidence="8 9" key="1">
    <citation type="submission" date="2018-10" db="EMBL/GenBank/DDBJ databases">
        <authorList>
            <person name="Chen W.-M."/>
        </authorList>
    </citation>
    <scope>NUCLEOTIDE SEQUENCE [LARGE SCALE GENOMIC DNA]</scope>
    <source>
        <strain evidence="8 9">H-5</strain>
    </source>
</reference>
<proteinExistence type="predicted"/>
<dbReference type="InterPro" id="IPR017039">
    <property type="entry name" value="Virul_fac_BrkB"/>
</dbReference>
<dbReference type="SMART" id="SM00100">
    <property type="entry name" value="cNMP"/>
    <property type="match status" value="1"/>
</dbReference>
<keyword evidence="9" id="KW-1185">Reference proteome</keyword>
<dbReference type="Pfam" id="PF03631">
    <property type="entry name" value="Virul_fac_BrkB"/>
    <property type="match status" value="1"/>
</dbReference>
<feature type="domain" description="Cyclic nucleotide-binding" evidence="7">
    <location>
        <begin position="300"/>
        <end position="416"/>
    </location>
</feature>
<feature type="transmembrane region" description="Helical" evidence="6">
    <location>
        <begin position="160"/>
        <end position="180"/>
    </location>
</feature>
<dbReference type="CDD" id="cd00038">
    <property type="entry name" value="CAP_ED"/>
    <property type="match status" value="1"/>
</dbReference>
<feature type="transmembrane region" description="Helical" evidence="6">
    <location>
        <begin position="116"/>
        <end position="140"/>
    </location>
</feature>
<organism evidence="8 9">
    <name type="scientific">Pseudomethylobacillus aquaticus</name>
    <dbReference type="NCBI Taxonomy" id="2676064"/>
    <lineage>
        <taxon>Bacteria</taxon>
        <taxon>Pseudomonadati</taxon>
        <taxon>Pseudomonadota</taxon>
        <taxon>Betaproteobacteria</taxon>
        <taxon>Nitrosomonadales</taxon>
        <taxon>Methylophilaceae</taxon>
        <taxon>Pseudomethylobacillus</taxon>
    </lineage>
</organism>
<dbReference type="PANTHER" id="PTHR30213:SF0">
    <property type="entry name" value="UPF0761 MEMBRANE PROTEIN YIHY"/>
    <property type="match status" value="1"/>
</dbReference>
<evidence type="ECO:0000256" key="4">
    <source>
        <dbReference type="ARBA" id="ARBA00022989"/>
    </source>
</evidence>
<evidence type="ECO:0000259" key="7">
    <source>
        <dbReference type="PROSITE" id="PS50042"/>
    </source>
</evidence>
<keyword evidence="2" id="KW-1003">Cell membrane</keyword>
<dbReference type="SUPFAM" id="SSF51206">
    <property type="entry name" value="cAMP-binding domain-like"/>
    <property type="match status" value="1"/>
</dbReference>
<evidence type="ECO:0000256" key="3">
    <source>
        <dbReference type="ARBA" id="ARBA00022692"/>
    </source>
</evidence>
<comment type="subcellular location">
    <subcellularLocation>
        <location evidence="1">Cell membrane</location>
        <topology evidence="1">Multi-pass membrane protein</topology>
    </subcellularLocation>
</comment>
<evidence type="ECO:0000313" key="8">
    <source>
        <dbReference type="EMBL" id="ROH84084.1"/>
    </source>
</evidence>
<dbReference type="InterPro" id="IPR018490">
    <property type="entry name" value="cNMP-bd_dom_sf"/>
</dbReference>
<feature type="transmembrane region" description="Helical" evidence="6">
    <location>
        <begin position="192"/>
        <end position="214"/>
    </location>
</feature>
<evidence type="ECO:0000256" key="5">
    <source>
        <dbReference type="ARBA" id="ARBA00023136"/>
    </source>
</evidence>
<dbReference type="PROSITE" id="PS50042">
    <property type="entry name" value="CNMP_BINDING_3"/>
    <property type="match status" value="1"/>
</dbReference>
<name>A0A3N0UV31_9PROT</name>
<evidence type="ECO:0000256" key="6">
    <source>
        <dbReference type="SAM" id="Phobius"/>
    </source>
</evidence>
<feature type="transmembrane region" description="Helical" evidence="6">
    <location>
        <begin position="265"/>
        <end position="289"/>
    </location>
</feature>
<dbReference type="Gene3D" id="2.60.120.10">
    <property type="entry name" value="Jelly Rolls"/>
    <property type="match status" value="1"/>
</dbReference>
<keyword evidence="5 6" id="KW-0472">Membrane</keyword>